<feature type="compositionally biased region" description="Polar residues" evidence="3">
    <location>
        <begin position="949"/>
        <end position="959"/>
    </location>
</feature>
<comment type="caution">
    <text evidence="2">Lacks conserved residue(s) required for the propagation of feature annotation.</text>
</comment>
<feature type="region of interest" description="Disordered" evidence="3">
    <location>
        <begin position="945"/>
        <end position="964"/>
    </location>
</feature>
<dbReference type="GeneID" id="136801107"/>
<keyword evidence="2" id="KW-0768">Sushi</keyword>
<dbReference type="RefSeq" id="XP_066913830.1">
    <property type="nucleotide sequence ID" value="XM_067057729.1"/>
</dbReference>
<evidence type="ECO:0000256" key="2">
    <source>
        <dbReference type="PROSITE-ProRule" id="PRU00302"/>
    </source>
</evidence>
<feature type="region of interest" description="Disordered" evidence="3">
    <location>
        <begin position="1124"/>
        <end position="1160"/>
    </location>
</feature>
<organism evidence="6 7">
    <name type="scientific">Clytia hemisphaerica</name>
    <dbReference type="NCBI Taxonomy" id="252671"/>
    <lineage>
        <taxon>Eukaryota</taxon>
        <taxon>Metazoa</taxon>
        <taxon>Cnidaria</taxon>
        <taxon>Hydrozoa</taxon>
        <taxon>Hydroidolina</taxon>
        <taxon>Leptothecata</taxon>
        <taxon>Obeliida</taxon>
        <taxon>Clytiidae</taxon>
        <taxon>Clytia</taxon>
    </lineage>
</organism>
<dbReference type="PROSITE" id="PS50923">
    <property type="entry name" value="SUSHI"/>
    <property type="match status" value="1"/>
</dbReference>
<feature type="compositionally biased region" description="Polar residues" evidence="3">
    <location>
        <begin position="1133"/>
        <end position="1142"/>
    </location>
</feature>
<feature type="region of interest" description="Disordered" evidence="3">
    <location>
        <begin position="288"/>
        <end position="388"/>
    </location>
</feature>
<dbReference type="EnsemblMetazoa" id="CLYHEMT010456.2">
    <property type="protein sequence ID" value="CLYHEMP010456.2"/>
    <property type="gene ID" value="CLYHEMG010456"/>
</dbReference>
<dbReference type="OrthoDB" id="5976381at2759"/>
<evidence type="ECO:0000259" key="5">
    <source>
        <dbReference type="PROSITE" id="PS50923"/>
    </source>
</evidence>
<feature type="compositionally biased region" description="Low complexity" evidence="3">
    <location>
        <begin position="982"/>
        <end position="991"/>
    </location>
</feature>
<dbReference type="AlphaFoldDB" id="A0A7M5UHJ3"/>
<feature type="chain" id="PRO_5029662171" description="Sushi domain-containing protein" evidence="4">
    <location>
        <begin position="20"/>
        <end position="1160"/>
    </location>
</feature>
<evidence type="ECO:0000256" key="1">
    <source>
        <dbReference type="ARBA" id="ARBA00023157"/>
    </source>
</evidence>
<evidence type="ECO:0000256" key="3">
    <source>
        <dbReference type="SAM" id="MobiDB-lite"/>
    </source>
</evidence>
<evidence type="ECO:0000313" key="6">
    <source>
        <dbReference type="EnsemblMetazoa" id="CLYHEMP010456.2"/>
    </source>
</evidence>
<feature type="compositionally biased region" description="Low complexity" evidence="3">
    <location>
        <begin position="297"/>
        <end position="306"/>
    </location>
</feature>
<protein>
    <recommendedName>
        <fullName evidence="5">Sushi domain-containing protein</fullName>
    </recommendedName>
</protein>
<feature type="compositionally biased region" description="Pro residues" evidence="3">
    <location>
        <begin position="992"/>
        <end position="1016"/>
    </location>
</feature>
<feature type="compositionally biased region" description="Basic and acidic residues" evidence="3">
    <location>
        <begin position="1143"/>
        <end position="1152"/>
    </location>
</feature>
<dbReference type="Gene3D" id="2.10.70.10">
    <property type="entry name" value="Complement Module, domain 1"/>
    <property type="match status" value="1"/>
</dbReference>
<feature type="region of interest" description="Disordered" evidence="3">
    <location>
        <begin position="911"/>
        <end position="932"/>
    </location>
</feature>
<feature type="region of interest" description="Disordered" evidence="3">
    <location>
        <begin position="1045"/>
        <end position="1079"/>
    </location>
</feature>
<sequence>MIVLFFVLHCLNWTTNPVAYEISSSQSSCQNIPPPQNGRMQCNHQTGKFCTLQCDPGFEPQYEPAKAYLCNSNNGRWITYPEPDQMPWPDCVARKQISYPSTGTGQSRKNVERSGAAGQLSLLGSALKILKTFKKAPRPQATDYNRNIDSNQNYYASYKKNNFGNQEYTWTQNIDSPYQYFYNVNNLQRSNEQGKTLDQNILRDNPIEEKSYSFVQNPYLPNVQLQPEAMTKPQPDQSSVVTGVPIYGDKKKLNDQWKAKTTRRINGIALDRPQYTFTDNKKLVMPVDAKREEVSKTTTNLTGNRNTTRHEETNVLDADQIGKSKDDKKAGKQKTKHSKKPKEHGKIYQQRTSKTKNKHGSTAAKFDHKTQKDKTEKINKEVNTTSNEKINKTAETKPSDSVKPIEATPQNTTKHVDTHLTGLATNLLNKTNNLSYQTLEEHRDNRTQHSQIDVTNVNNTRMEGSSQQETDIENISIATTKGVVPLLHNVTAKDTLSTPTKENVDKDLINRNFSTSTPTEGSSAIKSKDVDIKTTKDANVNKNSSREIFDKNVDRNMKLFDNSKQSFTNDTSSLTNNDKPLQALIHIEISHTPLKGVSTLKSPSDDSPATRDNIHMNTEEAKNFLEKLLGDNEENNKIKNEMTSKIIDTDENALDSRSIDLEKLQDARQTEIDQIIRKYFKDAELHSTDSAYNVVPPVPVFSSRDLRLLRLMVENTKNTKRSGLNNQAFTLWEKMLELTAERRHTSLEKHNLMGKLVSRKKLAEDDSKLANVIMKKVNNIDSFAFESKTNPFLELLKKNGGKYETALKSVTANKLSPESSSKKAKTYASFRDLYLDHVKQEKTMTNDPGFQEVRPASDFTDYSRSKNKLFMNEEVRPAVDFTDYSRSKNQLFMNDLRNKEPKASIVKYIKKQDDPPLQQPFKDNQPKLGSRRQYVWNGATFVPMEDRSAPSSYLNTDQGLSEKPSYKWTGASFIENDNNQEPTVSQPQPTSYQPPPSIPPSTPVPLPPEPPPPPPEAYQATSTPTKSYQEITNQEIQNILNLWNGDGQTHTEASSRSDSERPSTQQDPLPPSSPTVPIYEKDQEDNQVLYHWNGNSYQPIQTTDILPPHTIKYKSTVNGYVMTPESGQYLPTGGSSQDTASQQRDETNKETLLHYQPTLT</sequence>
<feature type="region of interest" description="Disordered" evidence="3">
    <location>
        <begin position="975"/>
        <end position="1025"/>
    </location>
</feature>
<evidence type="ECO:0000256" key="4">
    <source>
        <dbReference type="SAM" id="SignalP"/>
    </source>
</evidence>
<keyword evidence="1" id="KW-1015">Disulfide bond</keyword>
<dbReference type="InterPro" id="IPR000436">
    <property type="entry name" value="Sushi_SCR_CCP_dom"/>
</dbReference>
<proteinExistence type="predicted"/>
<feature type="compositionally biased region" description="Basic and acidic residues" evidence="3">
    <location>
        <begin position="320"/>
        <end position="330"/>
    </location>
</feature>
<dbReference type="CDD" id="cd00033">
    <property type="entry name" value="CCP"/>
    <property type="match status" value="1"/>
</dbReference>
<feature type="domain" description="Sushi" evidence="5">
    <location>
        <begin position="27"/>
        <end position="93"/>
    </location>
</feature>
<name>A0A7M5UHJ3_9CNID</name>
<feature type="signal peptide" evidence="4">
    <location>
        <begin position="1"/>
        <end position="19"/>
    </location>
</feature>
<reference evidence="6" key="1">
    <citation type="submission" date="2021-01" db="UniProtKB">
        <authorList>
            <consortium name="EnsemblMetazoa"/>
        </authorList>
    </citation>
    <scope>IDENTIFICATION</scope>
</reference>
<feature type="compositionally biased region" description="Basic residues" evidence="3">
    <location>
        <begin position="331"/>
        <end position="343"/>
    </location>
</feature>
<keyword evidence="7" id="KW-1185">Reference proteome</keyword>
<keyword evidence="4" id="KW-0732">Signal</keyword>
<accession>A0A7M5UHJ3</accession>
<evidence type="ECO:0000313" key="7">
    <source>
        <dbReference type="Proteomes" id="UP000594262"/>
    </source>
</evidence>
<dbReference type="Proteomes" id="UP000594262">
    <property type="component" value="Unplaced"/>
</dbReference>
<feature type="compositionally biased region" description="Basic and acidic residues" evidence="3">
    <location>
        <begin position="365"/>
        <end position="380"/>
    </location>
</feature>